<keyword evidence="2" id="KW-1133">Transmembrane helix</keyword>
<feature type="chain" id="PRO_5008107438" description="DUF7707 domain-containing protein" evidence="3">
    <location>
        <begin position="20"/>
        <end position="195"/>
    </location>
</feature>
<dbReference type="OrthoDB" id="2439692at2759"/>
<dbReference type="EMBL" id="GG657454">
    <property type="protein sequence ID" value="OAT08343.1"/>
    <property type="molecule type" value="Genomic_DNA"/>
</dbReference>
<organism evidence="5 6">
    <name type="scientific">Blastomyces gilchristii (strain SLH14081)</name>
    <name type="common">Blastomyces dermatitidis</name>
    <dbReference type="NCBI Taxonomy" id="559298"/>
    <lineage>
        <taxon>Eukaryota</taxon>
        <taxon>Fungi</taxon>
        <taxon>Dikarya</taxon>
        <taxon>Ascomycota</taxon>
        <taxon>Pezizomycotina</taxon>
        <taxon>Eurotiomycetes</taxon>
        <taxon>Eurotiomycetidae</taxon>
        <taxon>Onygenales</taxon>
        <taxon>Ajellomycetaceae</taxon>
        <taxon>Blastomyces</taxon>
    </lineage>
</organism>
<feature type="signal peptide" evidence="3">
    <location>
        <begin position="1"/>
        <end position="19"/>
    </location>
</feature>
<evidence type="ECO:0000256" key="2">
    <source>
        <dbReference type="SAM" id="Phobius"/>
    </source>
</evidence>
<proteinExistence type="predicted"/>
<dbReference type="Proteomes" id="UP000002038">
    <property type="component" value="Unassembled WGS sequence"/>
</dbReference>
<keyword evidence="2" id="KW-0472">Membrane</keyword>
<evidence type="ECO:0000256" key="3">
    <source>
        <dbReference type="SAM" id="SignalP"/>
    </source>
</evidence>
<dbReference type="AlphaFoldDB" id="A0A179UKK2"/>
<keyword evidence="3" id="KW-0732">Signal</keyword>
<reference evidence="6" key="1">
    <citation type="journal article" date="2015" name="PLoS Genet.">
        <title>The dynamic genome and transcriptome of the human fungal pathogen Blastomyces and close relative Emmonsia.</title>
        <authorList>
            <person name="Munoz J.F."/>
            <person name="Gauthier G.M."/>
            <person name="Desjardins C.A."/>
            <person name="Gallo J.E."/>
            <person name="Holder J."/>
            <person name="Sullivan T.D."/>
            <person name="Marty A.J."/>
            <person name="Carmen J.C."/>
            <person name="Chen Z."/>
            <person name="Ding L."/>
            <person name="Gujja S."/>
            <person name="Magrini V."/>
            <person name="Misas E."/>
            <person name="Mitreva M."/>
            <person name="Priest M."/>
            <person name="Saif S."/>
            <person name="Whiston E.A."/>
            <person name="Young S."/>
            <person name="Zeng Q."/>
            <person name="Goldman W.E."/>
            <person name="Mardis E.R."/>
            <person name="Taylor J.W."/>
            <person name="McEwen J.G."/>
            <person name="Clay O.K."/>
            <person name="Klein B.S."/>
            <person name="Cuomo C.A."/>
        </authorList>
    </citation>
    <scope>NUCLEOTIDE SEQUENCE [LARGE SCALE GENOMIC DNA]</scope>
    <source>
        <strain evidence="6">SLH14081</strain>
    </source>
</reference>
<dbReference type="RefSeq" id="XP_002625437.1">
    <property type="nucleotide sequence ID" value="XM_002625391.2"/>
</dbReference>
<keyword evidence="2" id="KW-0812">Transmembrane</keyword>
<dbReference type="PANTHER" id="PTHR38118">
    <property type="entry name" value="ANCHORED CELL WALL PROTEIN 11-RELATED"/>
    <property type="match status" value="1"/>
</dbReference>
<feature type="region of interest" description="Disordered" evidence="1">
    <location>
        <begin position="118"/>
        <end position="145"/>
    </location>
</feature>
<dbReference type="InterPro" id="IPR056124">
    <property type="entry name" value="DUF7707"/>
</dbReference>
<feature type="compositionally biased region" description="Low complexity" evidence="1">
    <location>
        <begin position="129"/>
        <end position="145"/>
    </location>
</feature>
<sequence length="195" mass="20211">MLFPTILLALSSISGVVNSQTIDPMTIPVSTRSAWCLDQVSSCPLICLQERGTNGEPKSNDCDPETLTFSCVCSSGLSPNASEFSQTLPYYICTEINNQCVRNCNGNSGCQTSCREDNPCGAQSPRRVTTTPSATSTGDATGTATNDVVYTGLGEDSATRPGSGAAGLSVALQVGQVYAVSVVVAGFLVGFSVLM</sequence>
<protein>
    <recommendedName>
        <fullName evidence="4">DUF7707 domain-containing protein</fullName>
    </recommendedName>
</protein>
<evidence type="ECO:0000313" key="5">
    <source>
        <dbReference type="EMBL" id="OAT08343.1"/>
    </source>
</evidence>
<name>A0A179UKK2_BLAGS</name>
<dbReference type="PANTHER" id="PTHR38118:SF2">
    <property type="entry name" value="CDP-ALCOHOL PHOSPHATIDYLTRANSFERASE PROTEIN"/>
    <property type="match status" value="1"/>
</dbReference>
<dbReference type="GeneID" id="8504919"/>
<dbReference type="KEGG" id="bgh:BDBG_04306"/>
<keyword evidence="6" id="KW-1185">Reference proteome</keyword>
<accession>A0A179UKK2</accession>
<evidence type="ECO:0000313" key="6">
    <source>
        <dbReference type="Proteomes" id="UP000002038"/>
    </source>
</evidence>
<dbReference type="VEuPathDB" id="FungiDB:BDBG_04306"/>
<evidence type="ECO:0000259" key="4">
    <source>
        <dbReference type="Pfam" id="PF24808"/>
    </source>
</evidence>
<gene>
    <name evidence="5" type="ORF">BDBG_04306</name>
</gene>
<dbReference type="Pfam" id="PF24808">
    <property type="entry name" value="DUF7707"/>
    <property type="match status" value="1"/>
</dbReference>
<feature type="transmembrane region" description="Helical" evidence="2">
    <location>
        <begin position="177"/>
        <end position="194"/>
    </location>
</feature>
<evidence type="ECO:0000256" key="1">
    <source>
        <dbReference type="SAM" id="MobiDB-lite"/>
    </source>
</evidence>
<feature type="domain" description="DUF7707" evidence="4">
    <location>
        <begin position="21"/>
        <end position="125"/>
    </location>
</feature>